<dbReference type="AlphaFoldDB" id="A0AB74TVE2"/>
<dbReference type="EMBL" id="CP142434">
    <property type="protein sequence ID" value="XBC47629.1"/>
    <property type="molecule type" value="Genomic_DNA"/>
</dbReference>
<evidence type="ECO:0000313" key="2">
    <source>
        <dbReference type="EMBL" id="XBC50755.1"/>
    </source>
</evidence>
<dbReference type="PANTHER" id="PTHR37297">
    <property type="entry name" value="PROTEIN NRDI"/>
    <property type="match status" value="1"/>
</dbReference>
<reference evidence="1" key="1">
    <citation type="submission" date="2023-12" db="EMBL/GenBank/DDBJ databases">
        <title>Dolosigranulum savutii sp. nov. isolated from human upper respiratory samples collected in Botswana.</title>
        <authorList>
            <person name="Kelly M.S."/>
        </authorList>
    </citation>
    <scope>NUCLEOTIDE SEQUENCE</scope>
    <source>
        <strain evidence="2">MSK211</strain>
        <strain evidence="1">MSK312</strain>
    </source>
</reference>
<dbReference type="GO" id="GO:0010181">
    <property type="term" value="F:FMN binding"/>
    <property type="evidence" value="ECO:0007669"/>
    <property type="project" value="InterPro"/>
</dbReference>
<name>A0AB74TVE2_9LACT</name>
<dbReference type="PIRSF" id="PIRSF005087">
    <property type="entry name" value="NrdI"/>
    <property type="match status" value="1"/>
</dbReference>
<dbReference type="RefSeq" id="WP_347297747.1">
    <property type="nucleotide sequence ID" value="NZ_CP142434.1"/>
</dbReference>
<dbReference type="Gene3D" id="3.40.50.360">
    <property type="match status" value="1"/>
</dbReference>
<dbReference type="Pfam" id="PF07972">
    <property type="entry name" value="Flavodoxin_NdrI"/>
    <property type="match status" value="1"/>
</dbReference>
<dbReference type="InterPro" id="IPR004465">
    <property type="entry name" value="RNR_NrdI"/>
</dbReference>
<proteinExistence type="predicted"/>
<dbReference type="SUPFAM" id="SSF52218">
    <property type="entry name" value="Flavoproteins"/>
    <property type="match status" value="1"/>
</dbReference>
<protein>
    <submittedName>
        <fullName evidence="1">Class Ib ribonucleoside-diphosphate reductase assembly flavoprotein NrdI</fullName>
    </submittedName>
</protein>
<gene>
    <name evidence="2" type="ORF">VUQ07_05660</name>
    <name evidence="1" type="ORF">VUQ09_08840</name>
</gene>
<sequence>MKIVYITLTGQTRKFVNKLDMETIELSPVDPFIEINEPFIIVAPTYEKEATEILWEFLDTGENRRYFKGVAGGGNRNFNELFVFTAKDLAEDYDVPMLHAFEFQGSPRDVEALKEKIDAIEETLSEEENNN</sequence>
<dbReference type="PANTHER" id="PTHR37297:SF1">
    <property type="entry name" value="PROTEIN NRDI"/>
    <property type="match status" value="1"/>
</dbReference>
<accession>A0AB74TVE2</accession>
<organism evidence="1">
    <name type="scientific">Dolosigranulum savutiense</name>
    <dbReference type="NCBI Taxonomy" id="3110288"/>
    <lineage>
        <taxon>Bacteria</taxon>
        <taxon>Bacillati</taxon>
        <taxon>Bacillota</taxon>
        <taxon>Bacilli</taxon>
        <taxon>Lactobacillales</taxon>
        <taxon>Carnobacteriaceae</taxon>
        <taxon>Dolosigranulum</taxon>
    </lineage>
</organism>
<evidence type="ECO:0000313" key="1">
    <source>
        <dbReference type="EMBL" id="XBC47629.1"/>
    </source>
</evidence>
<dbReference type="InterPro" id="IPR029039">
    <property type="entry name" value="Flavoprotein-like_sf"/>
</dbReference>
<dbReference type="EMBL" id="CP142436">
    <property type="protein sequence ID" value="XBC50755.1"/>
    <property type="molecule type" value="Genomic_DNA"/>
</dbReference>